<sequence length="194" mass="21770">MFLHYPNHPPILSPRPSLPPLSSIYTPNFSSITLPNIYFLILPEYSSHWQLPFKPQASLDNLNYQTTPCRNISISLPGCFSSIHIGIAQAFHHPLLKLWSLITGGCSKGALPLALDIEVGDNPEVFEGSFGFEKLSEVKTNDFQRNTRAVLRRISERHCGWEVEKKREVESNPLHKPVATARESKKTSSYGSAI</sequence>
<keyword evidence="3" id="KW-1185">Reference proteome</keyword>
<dbReference type="Proteomes" id="UP000297245">
    <property type="component" value="Unassembled WGS sequence"/>
</dbReference>
<dbReference type="AlphaFoldDB" id="A0A4S8M0L2"/>
<evidence type="ECO:0000313" key="3">
    <source>
        <dbReference type="Proteomes" id="UP000297245"/>
    </source>
</evidence>
<gene>
    <name evidence="2" type="ORF">K435DRAFT_798138</name>
</gene>
<accession>A0A4S8M0L2</accession>
<reference evidence="2 3" key="1">
    <citation type="journal article" date="2019" name="Nat. Ecol. Evol.">
        <title>Megaphylogeny resolves global patterns of mushroom evolution.</title>
        <authorList>
            <person name="Varga T."/>
            <person name="Krizsan K."/>
            <person name="Foldi C."/>
            <person name="Dima B."/>
            <person name="Sanchez-Garcia M."/>
            <person name="Sanchez-Ramirez S."/>
            <person name="Szollosi G.J."/>
            <person name="Szarkandi J.G."/>
            <person name="Papp V."/>
            <person name="Albert L."/>
            <person name="Andreopoulos W."/>
            <person name="Angelini C."/>
            <person name="Antonin V."/>
            <person name="Barry K.W."/>
            <person name="Bougher N.L."/>
            <person name="Buchanan P."/>
            <person name="Buyck B."/>
            <person name="Bense V."/>
            <person name="Catcheside P."/>
            <person name="Chovatia M."/>
            <person name="Cooper J."/>
            <person name="Damon W."/>
            <person name="Desjardin D."/>
            <person name="Finy P."/>
            <person name="Geml J."/>
            <person name="Haridas S."/>
            <person name="Hughes K."/>
            <person name="Justo A."/>
            <person name="Karasinski D."/>
            <person name="Kautmanova I."/>
            <person name="Kiss B."/>
            <person name="Kocsube S."/>
            <person name="Kotiranta H."/>
            <person name="LaButti K.M."/>
            <person name="Lechner B.E."/>
            <person name="Liimatainen K."/>
            <person name="Lipzen A."/>
            <person name="Lukacs Z."/>
            <person name="Mihaltcheva S."/>
            <person name="Morgado L.N."/>
            <person name="Niskanen T."/>
            <person name="Noordeloos M.E."/>
            <person name="Ohm R.A."/>
            <person name="Ortiz-Santana B."/>
            <person name="Ovrebo C."/>
            <person name="Racz N."/>
            <person name="Riley R."/>
            <person name="Savchenko A."/>
            <person name="Shiryaev A."/>
            <person name="Soop K."/>
            <person name="Spirin V."/>
            <person name="Szebenyi C."/>
            <person name="Tomsovsky M."/>
            <person name="Tulloss R.E."/>
            <person name="Uehling J."/>
            <person name="Grigoriev I.V."/>
            <person name="Vagvolgyi C."/>
            <person name="Papp T."/>
            <person name="Martin F.M."/>
            <person name="Miettinen O."/>
            <person name="Hibbett D.S."/>
            <person name="Nagy L.G."/>
        </authorList>
    </citation>
    <scope>NUCLEOTIDE SEQUENCE [LARGE SCALE GENOMIC DNA]</scope>
    <source>
        <strain evidence="2 3">CBS 962.96</strain>
    </source>
</reference>
<evidence type="ECO:0000313" key="2">
    <source>
        <dbReference type="EMBL" id="THU95420.1"/>
    </source>
</evidence>
<organism evidence="2 3">
    <name type="scientific">Dendrothele bispora (strain CBS 962.96)</name>
    <dbReference type="NCBI Taxonomy" id="1314807"/>
    <lineage>
        <taxon>Eukaryota</taxon>
        <taxon>Fungi</taxon>
        <taxon>Dikarya</taxon>
        <taxon>Basidiomycota</taxon>
        <taxon>Agaricomycotina</taxon>
        <taxon>Agaricomycetes</taxon>
        <taxon>Agaricomycetidae</taxon>
        <taxon>Agaricales</taxon>
        <taxon>Agaricales incertae sedis</taxon>
        <taxon>Dendrothele</taxon>
    </lineage>
</organism>
<protein>
    <submittedName>
        <fullName evidence="2">Uncharacterized protein</fullName>
    </submittedName>
</protein>
<feature type="region of interest" description="Disordered" evidence="1">
    <location>
        <begin position="172"/>
        <end position="194"/>
    </location>
</feature>
<name>A0A4S8M0L2_DENBC</name>
<dbReference type="EMBL" id="ML179200">
    <property type="protein sequence ID" value="THU95420.1"/>
    <property type="molecule type" value="Genomic_DNA"/>
</dbReference>
<proteinExistence type="predicted"/>
<evidence type="ECO:0000256" key="1">
    <source>
        <dbReference type="SAM" id="MobiDB-lite"/>
    </source>
</evidence>